<protein>
    <submittedName>
        <fullName evidence="4">Class I SAM-dependent methyltransferase</fullName>
    </submittedName>
</protein>
<dbReference type="GO" id="GO:0032259">
    <property type="term" value="P:methylation"/>
    <property type="evidence" value="ECO:0007669"/>
    <property type="project" value="UniProtKB-KW"/>
</dbReference>
<evidence type="ECO:0000259" key="3">
    <source>
        <dbReference type="Pfam" id="PF13649"/>
    </source>
</evidence>
<reference evidence="4 5" key="1">
    <citation type="submission" date="2018-12" db="EMBL/GenBank/DDBJ databases">
        <authorList>
            <person name="Yu L."/>
        </authorList>
    </citation>
    <scope>NUCLEOTIDE SEQUENCE [LARGE SCALE GENOMIC DNA]</scope>
    <source>
        <strain evidence="4 5">HAW-EB5</strain>
    </source>
</reference>
<name>A0A431VWM0_9GAMM</name>
<organism evidence="4 5">
    <name type="scientific">Shewanella atlantica</name>
    <dbReference type="NCBI Taxonomy" id="271099"/>
    <lineage>
        <taxon>Bacteria</taxon>
        <taxon>Pseudomonadati</taxon>
        <taxon>Pseudomonadota</taxon>
        <taxon>Gammaproteobacteria</taxon>
        <taxon>Alteromonadales</taxon>
        <taxon>Shewanellaceae</taxon>
        <taxon>Shewanella</taxon>
    </lineage>
</organism>
<dbReference type="RefSeq" id="WP_126507728.1">
    <property type="nucleotide sequence ID" value="NZ_RXNV01000015.1"/>
</dbReference>
<feature type="domain" description="Methyltransferase" evidence="3">
    <location>
        <begin position="52"/>
        <end position="145"/>
    </location>
</feature>
<dbReference type="PANTHER" id="PTHR43861">
    <property type="entry name" value="TRANS-ACONITATE 2-METHYLTRANSFERASE-RELATED"/>
    <property type="match status" value="1"/>
</dbReference>
<evidence type="ECO:0000313" key="4">
    <source>
        <dbReference type="EMBL" id="RTR27642.1"/>
    </source>
</evidence>
<keyword evidence="1 4" id="KW-0489">Methyltransferase</keyword>
<keyword evidence="2 4" id="KW-0808">Transferase</keyword>
<keyword evidence="5" id="KW-1185">Reference proteome</keyword>
<gene>
    <name evidence="4" type="ORF">EKG39_19730</name>
</gene>
<proteinExistence type="predicted"/>
<dbReference type="Proteomes" id="UP000282060">
    <property type="component" value="Unassembled WGS sequence"/>
</dbReference>
<dbReference type="Pfam" id="PF13649">
    <property type="entry name" value="Methyltransf_25"/>
    <property type="match status" value="1"/>
</dbReference>
<dbReference type="OrthoDB" id="8385759at2"/>
<accession>A0A431VWM0</accession>
<dbReference type="PANTHER" id="PTHR43861:SF1">
    <property type="entry name" value="TRANS-ACONITATE 2-METHYLTRANSFERASE"/>
    <property type="match status" value="1"/>
</dbReference>
<dbReference type="InterPro" id="IPR029063">
    <property type="entry name" value="SAM-dependent_MTases_sf"/>
</dbReference>
<dbReference type="InterPro" id="IPR041698">
    <property type="entry name" value="Methyltransf_25"/>
</dbReference>
<evidence type="ECO:0000256" key="1">
    <source>
        <dbReference type="ARBA" id="ARBA00022603"/>
    </source>
</evidence>
<evidence type="ECO:0000256" key="2">
    <source>
        <dbReference type="ARBA" id="ARBA00022679"/>
    </source>
</evidence>
<dbReference type="CDD" id="cd02440">
    <property type="entry name" value="AdoMet_MTases"/>
    <property type="match status" value="1"/>
</dbReference>
<dbReference type="SUPFAM" id="SSF53335">
    <property type="entry name" value="S-adenosyl-L-methionine-dependent methyltransferases"/>
    <property type="match status" value="1"/>
</dbReference>
<dbReference type="Gene3D" id="3.40.50.150">
    <property type="entry name" value="Vaccinia Virus protein VP39"/>
    <property type="match status" value="1"/>
</dbReference>
<evidence type="ECO:0000313" key="5">
    <source>
        <dbReference type="Proteomes" id="UP000282060"/>
    </source>
</evidence>
<comment type="caution">
    <text evidence="4">The sequence shown here is derived from an EMBL/GenBank/DDBJ whole genome shotgun (WGS) entry which is preliminary data.</text>
</comment>
<dbReference type="GO" id="GO:0008168">
    <property type="term" value="F:methyltransferase activity"/>
    <property type="evidence" value="ECO:0007669"/>
    <property type="project" value="UniProtKB-KW"/>
</dbReference>
<dbReference type="AlphaFoldDB" id="A0A431VWM0"/>
<sequence>MDYLAVNKAAWDKRTKIHVGSKFYDVEGFLKGKSSLQEIELRELNVKGKSLLHLQCHFGLDTLSWAREGADVTGIDLSSTAIEQAQELAKHLEVEAKFICTDVYNTPERVPNQFDIVFTSYGAIAWLPDLDRWAQVVSDCLKAGGQFYMVEFHPLEALFDGYSYFAQQEPDVDDEATYTENCNGETNTVMSWPHPISEVLNALMRAGLELKGYNEFDFSPYDAFAGLQEESVTNPAGEQSCRYFLEHKQQRVPLTYSVSAIKRA</sequence>
<dbReference type="EMBL" id="RXNV01000015">
    <property type="protein sequence ID" value="RTR27642.1"/>
    <property type="molecule type" value="Genomic_DNA"/>
</dbReference>